<feature type="domain" description="AMP-binding enzyme C-terminal" evidence="2">
    <location>
        <begin position="441"/>
        <end position="515"/>
    </location>
</feature>
<dbReference type="Pfam" id="PF00501">
    <property type="entry name" value="AMP-binding"/>
    <property type="match status" value="1"/>
</dbReference>
<accession>A0A0P8A405</accession>
<dbReference type="OrthoDB" id="9803968at2"/>
<dbReference type="Proteomes" id="UP000182800">
    <property type="component" value="Unassembled WGS sequence"/>
</dbReference>
<evidence type="ECO:0000313" key="3">
    <source>
        <dbReference type="EMBL" id="KPQ09984.1"/>
    </source>
</evidence>
<dbReference type="Proteomes" id="UP000050497">
    <property type="component" value="Unassembled WGS sequence"/>
</dbReference>
<evidence type="ECO:0000259" key="1">
    <source>
        <dbReference type="Pfam" id="PF00501"/>
    </source>
</evidence>
<proteinExistence type="predicted"/>
<keyword evidence="6" id="KW-1185">Reference proteome</keyword>
<sequence length="534" mass="56908">MRLDAFLRASAARHPDKTALVNGETRLSYAAFDAACDRLAASLVAAGLKPGERVLVFMDNCWEAAVAIYAVSRAGGVFSPINPSTKADKLAYIIANCRARALITLDRLAKVAGTALAQAPGPDIAIIAGPRADAAIGETMPEDVAAMSFAQALNAGAEGDLSCTDALPRADRADSDLAMLIYTSGSTGQPKGVMMAHENIDAASASITTYLRNTPDDIILNVLPIAFDYGLYQLIMAVRMGATLVLEKSFAFPQAIFDLMRRERVTGLPLVPTMAAMILQMKNLEPGFLPDLRYVTNTAAALPPAHIARLRALLPGVALYSMYGLTECKRCTWLPPEDLDAKPGSVGIAIPGTRAFVVDDDGHELPAGAIGELAIAGPHVMLGYWENPQASAACLRPATSPGERILMTGDLFRADADGYLYFVGRKDDIIKSRSEKVAPKEVETVLHACPGVAEAVVVGTPDPVLGQAVTALVVRSDATVKERDVIRHCAANLEDFMVPRRIVFRDTLPRTDTGKISRRLASQTLDAKTPEAAE</sequence>
<keyword evidence="3" id="KW-0436">Ligase</keyword>
<protein>
    <submittedName>
        <fullName evidence="3">Acyl-CoA synthetases (AMP-forming)/AMP-acid ligases II</fullName>
    </submittedName>
    <submittedName>
        <fullName evidence="4">Amino acid adenylation domain-containing protein</fullName>
    </submittedName>
</protein>
<dbReference type="InterPro" id="IPR000873">
    <property type="entry name" value="AMP-dep_synth/lig_dom"/>
</dbReference>
<dbReference type="Gene3D" id="3.30.300.30">
    <property type="match status" value="1"/>
</dbReference>
<comment type="caution">
    <text evidence="3">The sequence shown here is derived from an EMBL/GenBank/DDBJ whole genome shotgun (WGS) entry which is preliminary data.</text>
</comment>
<dbReference type="EMBL" id="LJSX01000020">
    <property type="protein sequence ID" value="KPQ09984.1"/>
    <property type="molecule type" value="Genomic_DNA"/>
</dbReference>
<evidence type="ECO:0000259" key="2">
    <source>
        <dbReference type="Pfam" id="PF13193"/>
    </source>
</evidence>
<dbReference type="PANTHER" id="PTHR43767:SF1">
    <property type="entry name" value="NONRIBOSOMAL PEPTIDE SYNTHASE PES1 (EUROFUNG)-RELATED"/>
    <property type="match status" value="1"/>
</dbReference>
<feature type="domain" description="AMP-dependent synthetase/ligase" evidence="1">
    <location>
        <begin position="8"/>
        <end position="385"/>
    </location>
</feature>
<dbReference type="STRING" id="1653334.GA0071312_1753"/>
<reference evidence="3 5" key="1">
    <citation type="submission" date="2015-09" db="EMBL/GenBank/DDBJ databases">
        <title>Identification and resolution of microdiversity through metagenomic sequencing of parallel consortia.</title>
        <authorList>
            <person name="Nelson W.C."/>
            <person name="Romine M.F."/>
            <person name="Lindemann S.R."/>
        </authorList>
    </citation>
    <scope>NUCLEOTIDE SEQUENCE [LARGE SCALE GENOMIC DNA]</scope>
    <source>
        <strain evidence="3">HL-109</strain>
    </source>
</reference>
<dbReference type="Gene3D" id="3.40.50.12780">
    <property type="entry name" value="N-terminal domain of ligase-like"/>
    <property type="match status" value="1"/>
</dbReference>
<dbReference type="RefSeq" id="WP_074444649.1">
    <property type="nucleotide sequence ID" value="NZ_FMBM01000002.1"/>
</dbReference>
<dbReference type="PATRIC" id="fig|1653334.4.peg.142"/>
<evidence type="ECO:0000313" key="4">
    <source>
        <dbReference type="EMBL" id="SCC80825.1"/>
    </source>
</evidence>
<dbReference type="EMBL" id="FMBM01000002">
    <property type="protein sequence ID" value="SCC80825.1"/>
    <property type="molecule type" value="Genomic_DNA"/>
</dbReference>
<evidence type="ECO:0000313" key="6">
    <source>
        <dbReference type="Proteomes" id="UP000182800"/>
    </source>
</evidence>
<dbReference type="PROSITE" id="PS00455">
    <property type="entry name" value="AMP_BINDING"/>
    <property type="match status" value="1"/>
</dbReference>
<dbReference type="InterPro" id="IPR025110">
    <property type="entry name" value="AMP-bd_C"/>
</dbReference>
<dbReference type="PANTHER" id="PTHR43767">
    <property type="entry name" value="LONG-CHAIN-FATTY-ACID--COA LIGASE"/>
    <property type="match status" value="1"/>
</dbReference>
<name>A0A0P8A405_9HYPH</name>
<organism evidence="3 5">
    <name type="scientific">Saliniramus fredricksonii</name>
    <dbReference type="NCBI Taxonomy" id="1653334"/>
    <lineage>
        <taxon>Bacteria</taxon>
        <taxon>Pseudomonadati</taxon>
        <taxon>Pseudomonadota</taxon>
        <taxon>Alphaproteobacteria</taxon>
        <taxon>Hyphomicrobiales</taxon>
        <taxon>Salinarimonadaceae</taxon>
        <taxon>Saliniramus</taxon>
    </lineage>
</organism>
<dbReference type="InterPro" id="IPR050237">
    <property type="entry name" value="ATP-dep_AMP-bd_enzyme"/>
</dbReference>
<gene>
    <name evidence="4" type="ORF">GA0071312_1753</name>
    <name evidence="3" type="ORF">HLUCCO17_12825</name>
</gene>
<dbReference type="SUPFAM" id="SSF56801">
    <property type="entry name" value="Acetyl-CoA synthetase-like"/>
    <property type="match status" value="1"/>
</dbReference>
<dbReference type="GO" id="GO:0016878">
    <property type="term" value="F:acid-thiol ligase activity"/>
    <property type="evidence" value="ECO:0007669"/>
    <property type="project" value="UniProtKB-ARBA"/>
</dbReference>
<dbReference type="Pfam" id="PF13193">
    <property type="entry name" value="AMP-binding_C"/>
    <property type="match status" value="1"/>
</dbReference>
<dbReference type="InterPro" id="IPR045851">
    <property type="entry name" value="AMP-bd_C_sf"/>
</dbReference>
<dbReference type="AlphaFoldDB" id="A0A0P8A405"/>
<dbReference type="InterPro" id="IPR020845">
    <property type="entry name" value="AMP-binding_CS"/>
</dbReference>
<dbReference type="InterPro" id="IPR042099">
    <property type="entry name" value="ANL_N_sf"/>
</dbReference>
<evidence type="ECO:0000313" key="5">
    <source>
        <dbReference type="Proteomes" id="UP000050497"/>
    </source>
</evidence>
<reference evidence="4 6" key="2">
    <citation type="submission" date="2016-08" db="EMBL/GenBank/DDBJ databases">
        <authorList>
            <person name="Varghese N."/>
            <person name="Submissions Spin"/>
        </authorList>
    </citation>
    <scope>NUCLEOTIDE SEQUENCE [LARGE SCALE GENOMIC DNA]</scope>
    <source>
        <strain evidence="4 6">HL-109</strain>
    </source>
</reference>